<evidence type="ECO:0000256" key="6">
    <source>
        <dbReference type="ARBA" id="ARBA00022729"/>
    </source>
</evidence>
<feature type="domain" description="TonB-dependent receptor-like beta-barrel" evidence="15">
    <location>
        <begin position="390"/>
        <end position="808"/>
    </location>
</feature>
<dbReference type="STRING" id="190650.CC_0210"/>
<evidence type="ECO:0000256" key="14">
    <source>
        <dbReference type="RuleBase" id="RU003357"/>
    </source>
</evidence>
<dbReference type="InterPro" id="IPR010917">
    <property type="entry name" value="TonB_rcpt_CS"/>
</dbReference>
<keyword evidence="5 12" id="KW-0812">Transmembrane</keyword>
<dbReference type="Proteomes" id="UP000001816">
    <property type="component" value="Chromosome"/>
</dbReference>
<dbReference type="InterPro" id="IPR036942">
    <property type="entry name" value="Beta-barrel_TonB_sf"/>
</dbReference>
<dbReference type="InterPro" id="IPR039426">
    <property type="entry name" value="TonB-dep_rcpt-like"/>
</dbReference>
<evidence type="ECO:0000256" key="9">
    <source>
        <dbReference type="ARBA" id="ARBA00023077"/>
    </source>
</evidence>
<keyword evidence="3 12" id="KW-1134">Transmembrane beta strand</keyword>
<gene>
    <name evidence="17" type="ordered locus">CC_0210</name>
</gene>
<dbReference type="InterPro" id="IPR037066">
    <property type="entry name" value="Plug_dom_sf"/>
</dbReference>
<dbReference type="InterPro" id="IPR000531">
    <property type="entry name" value="Beta-barrel_TonB"/>
</dbReference>
<evidence type="ECO:0000256" key="1">
    <source>
        <dbReference type="ARBA" id="ARBA00004571"/>
    </source>
</evidence>
<dbReference type="EnsemblBacteria" id="AAK22197">
    <property type="protein sequence ID" value="AAK22197"/>
    <property type="gene ID" value="CC_0210"/>
</dbReference>
<dbReference type="GO" id="GO:0015344">
    <property type="term" value="F:siderophore uptake transmembrane transporter activity"/>
    <property type="evidence" value="ECO:0007669"/>
    <property type="project" value="TreeGrafter"/>
</dbReference>
<evidence type="ECO:0000259" key="15">
    <source>
        <dbReference type="Pfam" id="PF00593"/>
    </source>
</evidence>
<dbReference type="Pfam" id="PF07715">
    <property type="entry name" value="Plug"/>
    <property type="match status" value="1"/>
</dbReference>
<keyword evidence="18" id="KW-1185">Reference proteome</keyword>
<dbReference type="BioCyc" id="CAULO:CC0210-MONOMER"/>
<name>Q9ABL7_CAUVC</name>
<dbReference type="PIR" id="A87275">
    <property type="entry name" value="A87275"/>
</dbReference>
<accession>Q9ABL7</accession>
<evidence type="ECO:0000256" key="3">
    <source>
        <dbReference type="ARBA" id="ARBA00022452"/>
    </source>
</evidence>
<keyword evidence="17" id="KW-0675">Receptor</keyword>
<evidence type="ECO:0000256" key="7">
    <source>
        <dbReference type="ARBA" id="ARBA00023004"/>
    </source>
</evidence>
<feature type="domain" description="TonB-dependent receptor plug" evidence="16">
    <location>
        <begin position="93"/>
        <end position="200"/>
    </location>
</feature>
<dbReference type="eggNOG" id="COG4772">
    <property type="taxonomic scope" value="Bacteria"/>
</dbReference>
<dbReference type="EMBL" id="AE005673">
    <property type="protein sequence ID" value="AAK22197.1"/>
    <property type="molecule type" value="Genomic_DNA"/>
</dbReference>
<dbReference type="KEGG" id="ccr:CC_0210"/>
<dbReference type="Gene3D" id="2.40.170.20">
    <property type="entry name" value="TonB-dependent receptor, beta-barrel domain"/>
    <property type="match status" value="1"/>
</dbReference>
<keyword evidence="8" id="KW-0406">Ion transport</keyword>
<proteinExistence type="inferred from homology"/>
<keyword evidence="4" id="KW-0410">Iron transport</keyword>
<protein>
    <submittedName>
        <fullName evidence="17">TonB-dependent receptor</fullName>
    </submittedName>
</protein>
<dbReference type="InterPro" id="IPR012910">
    <property type="entry name" value="Plug_dom"/>
</dbReference>
<evidence type="ECO:0000256" key="10">
    <source>
        <dbReference type="ARBA" id="ARBA00023136"/>
    </source>
</evidence>
<dbReference type="GO" id="GO:0009279">
    <property type="term" value="C:cell outer membrane"/>
    <property type="evidence" value="ECO:0007669"/>
    <property type="project" value="UniProtKB-SubCell"/>
</dbReference>
<organism evidence="17 18">
    <name type="scientific">Caulobacter vibrioides (strain ATCC 19089 / CIP 103742 / CB 15)</name>
    <name type="common">Caulobacter crescentus</name>
    <dbReference type="NCBI Taxonomy" id="190650"/>
    <lineage>
        <taxon>Bacteria</taxon>
        <taxon>Pseudomonadati</taxon>
        <taxon>Pseudomonadota</taxon>
        <taxon>Alphaproteobacteria</taxon>
        <taxon>Caulobacterales</taxon>
        <taxon>Caulobacteraceae</taxon>
        <taxon>Caulobacter</taxon>
    </lineage>
</organism>
<comment type="subcellular location">
    <subcellularLocation>
        <location evidence="1 12">Cell outer membrane</location>
        <topology evidence="1 12">Multi-pass membrane protein</topology>
    </subcellularLocation>
</comment>
<dbReference type="SMR" id="Q9ABL7"/>
<evidence type="ECO:0000256" key="8">
    <source>
        <dbReference type="ARBA" id="ARBA00023065"/>
    </source>
</evidence>
<dbReference type="PANTHER" id="PTHR32552:SF89">
    <property type="entry name" value="CATECHOLATE SIDEROPHORE RECEPTOR FIU"/>
    <property type="match status" value="1"/>
</dbReference>
<keyword evidence="6" id="KW-0732">Signal</keyword>
<keyword evidence="10 12" id="KW-0472">Membrane</keyword>
<evidence type="ECO:0000256" key="5">
    <source>
        <dbReference type="ARBA" id="ARBA00022692"/>
    </source>
</evidence>
<evidence type="ECO:0000256" key="2">
    <source>
        <dbReference type="ARBA" id="ARBA00022448"/>
    </source>
</evidence>
<dbReference type="PANTHER" id="PTHR32552">
    <property type="entry name" value="FERRICHROME IRON RECEPTOR-RELATED"/>
    <property type="match status" value="1"/>
</dbReference>
<dbReference type="HOGENOM" id="CLU_017621_2_0_5"/>
<keyword evidence="7" id="KW-0408">Iron</keyword>
<keyword evidence="11 12" id="KW-0998">Cell outer membrane</keyword>
<comment type="similarity">
    <text evidence="12 14">Belongs to the TonB-dependent receptor family.</text>
</comment>
<evidence type="ECO:0000256" key="11">
    <source>
        <dbReference type="ARBA" id="ARBA00023237"/>
    </source>
</evidence>
<evidence type="ECO:0000313" key="17">
    <source>
        <dbReference type="EMBL" id="AAK22197.1"/>
    </source>
</evidence>
<evidence type="ECO:0000256" key="13">
    <source>
        <dbReference type="PROSITE-ProRule" id="PRU10144"/>
    </source>
</evidence>
<dbReference type="Pfam" id="PF00593">
    <property type="entry name" value="TonB_dep_Rec_b-barrel"/>
    <property type="match status" value="1"/>
</dbReference>
<dbReference type="AlphaFoldDB" id="Q9ABL7"/>
<evidence type="ECO:0000313" key="18">
    <source>
        <dbReference type="Proteomes" id="UP000001816"/>
    </source>
</evidence>
<evidence type="ECO:0000256" key="4">
    <source>
        <dbReference type="ARBA" id="ARBA00022496"/>
    </source>
</evidence>
<keyword evidence="9 14" id="KW-0798">TonB box</keyword>
<sequence length="843" mass="92479">MWAGVAFPSPNLLNLSINGRQRHETMRPNASVLMNEGFLQMNMKHFALATTALVGALSASGAAMAQSTGTEVVEQVIVTASTVRNQNGAIVAQSVPKARSSITQDFISRQIPGQTILDSLNMLPGVNFTNNDAFGSAGGDINIRGFDSQRVALLQDGIPLNDSGNYAIYPNQQMDSELIAKVDVNQGTTDVDSPTAAAAGGTMNYVTRKPYNDFGVTVEGQYGEENFRRFFAVVDTGKVGPWGTSAWFSYANAKNDIFNGPGKIYKRQYNARIYQPIGDNGDFISLIANYNQNRNNFINRMSLAAFQSNTGVGFREDTCARPTPGAGAQIETNPGNCYKYNINPSNTGNLRGQSLFHIGENIIITADPYFQYTLANGGGRALFREDGSNTGSGLVRGSALTGGLDLNGDGDTLDTVLVYGPNTTNTRRYGVTSSLIWKFSDSQSVRAAYTYDDAHHRQTGEYTRFSQDMQPTNVFGGKDGYGEPIKTADGGIMRRRDRVSQATLNQFSAEYRGRFMEDKVLVNVGVRAPFFKRDLNNFCYQADTFNAYCSTQAPTAVAGSDDGAGQTLVTLPGQGTTQYGRPRKFQRKYDDVLPNVGVSYELAKYQTVYISYAETISVPRTDDLYDRKLTRPEPETTQAYDLGYRYQSPTILFAASLYTNKFQNRIERAFNEQDNIAFSINVGDVVYKGFDAQLGYKPEQYLSFYASFSYIDTELKANIPGTTLGSVLPTKGKEVYETPKYQGGVGVNWDITEALSLGVNAKIVGERWTNLTNTEKAPGYSLVNMDVRYELDGLGLKDTYLQINARNLFNERYLGDLAVNPSGTGLGQPGAPRTFVATIHARF</sequence>
<dbReference type="SUPFAM" id="SSF56935">
    <property type="entry name" value="Porins"/>
    <property type="match status" value="1"/>
</dbReference>
<feature type="short sequence motif" description="TonB C-terminal box" evidence="13">
    <location>
        <begin position="826"/>
        <end position="843"/>
    </location>
</feature>
<dbReference type="Gene3D" id="2.170.130.10">
    <property type="entry name" value="TonB-dependent receptor, plug domain"/>
    <property type="match status" value="1"/>
</dbReference>
<dbReference type="PATRIC" id="fig|190650.5.peg.207"/>
<evidence type="ECO:0000256" key="12">
    <source>
        <dbReference type="PROSITE-ProRule" id="PRU01360"/>
    </source>
</evidence>
<dbReference type="PROSITE" id="PS01156">
    <property type="entry name" value="TONB_DEPENDENT_REC_2"/>
    <property type="match status" value="1"/>
</dbReference>
<keyword evidence="2 12" id="KW-0813">Transport</keyword>
<dbReference type="PROSITE" id="PS52016">
    <property type="entry name" value="TONB_DEPENDENT_REC_3"/>
    <property type="match status" value="1"/>
</dbReference>
<reference evidence="17 18" key="1">
    <citation type="journal article" date="2001" name="Proc. Natl. Acad. Sci. U.S.A.">
        <title>Complete genome sequence of Caulobacter crescentus.</title>
        <authorList>
            <person name="Nierman W.C."/>
            <person name="Feldblyum T.V."/>
            <person name="Laub M.T."/>
            <person name="Paulsen I.T."/>
            <person name="Nelson K.E."/>
            <person name="Eisen J.A."/>
            <person name="Heidelberg J.F."/>
            <person name="Alley M.R."/>
            <person name="Ohta N."/>
            <person name="Maddock J.R."/>
            <person name="Potocka I."/>
            <person name="Nelson W.C."/>
            <person name="Newton A."/>
            <person name="Stephens C."/>
            <person name="Phadke N.D."/>
            <person name="Ely B."/>
            <person name="DeBoy R.T."/>
            <person name="Dodson R.J."/>
            <person name="Durkin A.S."/>
            <person name="Gwinn M.L."/>
            <person name="Haft D.H."/>
            <person name="Kolonay J.F."/>
            <person name="Smit J."/>
            <person name="Craven M.B."/>
            <person name="Khouri H."/>
            <person name="Shetty J."/>
            <person name="Berry K."/>
            <person name="Utterback T."/>
            <person name="Tran K."/>
            <person name="Wolf A."/>
            <person name="Vamathevan J."/>
            <person name="Ermolaeva M."/>
            <person name="White O."/>
            <person name="Salzberg S.L."/>
            <person name="Venter J.C."/>
            <person name="Shapiro L."/>
            <person name="Fraser C.M."/>
        </authorList>
    </citation>
    <scope>NUCLEOTIDE SEQUENCE [LARGE SCALE GENOMIC DNA]</scope>
    <source>
        <strain evidence="18">ATCC 19089 / CB15</strain>
    </source>
</reference>
<evidence type="ECO:0000259" key="16">
    <source>
        <dbReference type="Pfam" id="PF07715"/>
    </source>
</evidence>